<organism evidence="1 2">
    <name type="scientific">Colletotrichum truncatum</name>
    <name type="common">Anthracnose fungus</name>
    <name type="synonym">Colletotrichum capsici</name>
    <dbReference type="NCBI Taxonomy" id="5467"/>
    <lineage>
        <taxon>Eukaryota</taxon>
        <taxon>Fungi</taxon>
        <taxon>Dikarya</taxon>
        <taxon>Ascomycota</taxon>
        <taxon>Pezizomycotina</taxon>
        <taxon>Sordariomycetes</taxon>
        <taxon>Hypocreomycetidae</taxon>
        <taxon>Glomerellales</taxon>
        <taxon>Glomerellaceae</taxon>
        <taxon>Colletotrichum</taxon>
        <taxon>Colletotrichum truncatum species complex</taxon>
    </lineage>
</organism>
<name>A0ACC3YJI4_COLTU</name>
<evidence type="ECO:0000313" key="2">
    <source>
        <dbReference type="Proteomes" id="UP000805649"/>
    </source>
</evidence>
<gene>
    <name evidence="1" type="ORF">CTRU02_213003</name>
</gene>
<sequence length="56" mass="6278">MELSPTSDVANTPYWTPNSEGRTSSWTRSLIARVEDQYKEKTVQTDGNSVDTVNDV</sequence>
<comment type="caution">
    <text evidence="1">The sequence shown here is derived from an EMBL/GenBank/DDBJ whole genome shotgun (WGS) entry which is preliminary data.</text>
</comment>
<dbReference type="Proteomes" id="UP000805649">
    <property type="component" value="Unassembled WGS sequence"/>
</dbReference>
<dbReference type="EMBL" id="VUJX02000009">
    <property type="protein sequence ID" value="KAL0932050.1"/>
    <property type="molecule type" value="Genomic_DNA"/>
</dbReference>
<evidence type="ECO:0000313" key="1">
    <source>
        <dbReference type="EMBL" id="KAL0932050.1"/>
    </source>
</evidence>
<proteinExistence type="predicted"/>
<keyword evidence="2" id="KW-1185">Reference proteome</keyword>
<protein>
    <submittedName>
        <fullName evidence="1">Uncharacterized protein</fullName>
    </submittedName>
</protein>
<accession>A0ACC3YJI4</accession>
<reference evidence="1 2" key="1">
    <citation type="journal article" date="2020" name="Phytopathology">
        <title>Genome Sequence Resources of Colletotrichum truncatum, C. plurivorum, C. musicola, and C. sojae: Four Species Pathogenic to Soybean (Glycine max).</title>
        <authorList>
            <person name="Rogerio F."/>
            <person name="Boufleur T.R."/>
            <person name="Ciampi-Guillardi M."/>
            <person name="Sukno S.A."/>
            <person name="Thon M.R."/>
            <person name="Massola Junior N.S."/>
            <person name="Baroncelli R."/>
        </authorList>
    </citation>
    <scope>NUCLEOTIDE SEQUENCE [LARGE SCALE GENOMIC DNA]</scope>
    <source>
        <strain evidence="1 2">CMES1059</strain>
    </source>
</reference>